<dbReference type="GO" id="GO:0000105">
    <property type="term" value="P:L-histidine biosynthetic process"/>
    <property type="evidence" value="ECO:0007669"/>
    <property type="project" value="UniProtKB-UniRule"/>
</dbReference>
<dbReference type="InterPro" id="IPR013785">
    <property type="entry name" value="Aldolase_TIM"/>
</dbReference>
<dbReference type="InterPro" id="IPR044524">
    <property type="entry name" value="Isoase_HisA-like"/>
</dbReference>
<gene>
    <name evidence="12" type="primary">hisA</name>
    <name evidence="15" type="ordered locus">Ksed_09710</name>
</gene>
<dbReference type="GO" id="GO:0003949">
    <property type="term" value="F:1-(5-phosphoribosyl)-5-[(5-phosphoribosylamino)methylideneamino]imidazole-4-carboxamide isomerase activity"/>
    <property type="evidence" value="ECO:0007669"/>
    <property type="project" value="UniProtKB-UniRule"/>
</dbReference>
<keyword evidence="7 12" id="KW-0963">Cytoplasm</keyword>
<dbReference type="EC" id="5.3.1.16" evidence="5 12"/>
<dbReference type="HOGENOM" id="CLU_048577_1_2_11"/>
<evidence type="ECO:0000256" key="3">
    <source>
        <dbReference type="ARBA" id="ARBA00005133"/>
    </source>
</evidence>
<evidence type="ECO:0000256" key="2">
    <source>
        <dbReference type="ARBA" id="ARBA00004496"/>
    </source>
</evidence>
<dbReference type="GO" id="GO:0000162">
    <property type="term" value="P:L-tryptophan biosynthetic process"/>
    <property type="evidence" value="ECO:0007669"/>
    <property type="project" value="TreeGrafter"/>
</dbReference>
<evidence type="ECO:0000256" key="4">
    <source>
        <dbReference type="ARBA" id="ARBA00009667"/>
    </source>
</evidence>
<dbReference type="PANTHER" id="PTHR43090">
    <property type="entry name" value="1-(5-PHOSPHORIBOSYL)-5-[(5-PHOSPHORIBOSYLAMINO)METHYLIDENEAMINO] IMIDAZOLE-4-CARBOXAMIDE ISOMERASE"/>
    <property type="match status" value="1"/>
</dbReference>
<dbReference type="Gene3D" id="3.20.20.70">
    <property type="entry name" value="Aldolase class I"/>
    <property type="match status" value="1"/>
</dbReference>
<keyword evidence="16" id="KW-1185">Reference proteome</keyword>
<dbReference type="InterPro" id="IPR011060">
    <property type="entry name" value="RibuloseP-bd_barrel"/>
</dbReference>
<proteinExistence type="inferred from homology"/>
<comment type="catalytic activity">
    <reaction evidence="1 12 14">
        <text>1-(5-phospho-beta-D-ribosyl)-5-[(5-phospho-beta-D-ribosylamino)methylideneamino]imidazole-4-carboxamide = 5-[(5-phospho-1-deoxy-D-ribulos-1-ylimino)methylamino]-1-(5-phospho-beta-D-ribosyl)imidazole-4-carboxamide</text>
        <dbReference type="Rhea" id="RHEA:15469"/>
        <dbReference type="ChEBI" id="CHEBI:58435"/>
        <dbReference type="ChEBI" id="CHEBI:58525"/>
        <dbReference type="EC" id="5.3.1.16"/>
    </reaction>
</comment>
<organism evidence="15 16">
    <name type="scientific">Kytococcus sedentarius (strain ATCC 14392 / DSM 20547 / JCM 11482 / CCUG 33030 / NBRC 15357 / NCTC 11040 / CCM 314 / 541)</name>
    <name type="common">Micrococcus sedentarius</name>
    <dbReference type="NCBI Taxonomy" id="478801"/>
    <lineage>
        <taxon>Bacteria</taxon>
        <taxon>Bacillati</taxon>
        <taxon>Actinomycetota</taxon>
        <taxon>Actinomycetes</taxon>
        <taxon>Micrococcales</taxon>
        <taxon>Kytococcaceae</taxon>
        <taxon>Kytococcus</taxon>
    </lineage>
</organism>
<evidence type="ECO:0000313" key="15">
    <source>
        <dbReference type="EMBL" id="ACV06017.1"/>
    </source>
</evidence>
<evidence type="ECO:0000256" key="5">
    <source>
        <dbReference type="ARBA" id="ARBA00012550"/>
    </source>
</evidence>
<dbReference type="eggNOG" id="COG0106">
    <property type="taxonomic scope" value="Bacteria"/>
</dbReference>
<sequence length="260" mass="27489">MSENTDTGATATYTCYPALDIRGGEVVRLRQGDYGQQTTYALDPVEQATRYAEAGATWLHLVDLDAALVGGWTLAELVRRIVDATGLRVQAGGGVRSVEDVHAMLSAGAERAVVGSLAVNRPEMVAGWLRQFGPQAITVALDARHGGAEHPRWELPTSGWTEDSGVDMGHLLADYSAVGLRHVLATDISKDGMMQGPGLGLYDHLRGLAADVDVQASGGVRHVEDVRAVREQGCAGVVLGRALLDGELELRDALALEVGA</sequence>
<dbReference type="KEGG" id="kse:Ksed_09710"/>
<dbReference type="InterPro" id="IPR006063">
    <property type="entry name" value="HisA_bact_arch"/>
</dbReference>
<dbReference type="AlphaFoldDB" id="C7NG17"/>
<dbReference type="CDD" id="cd04732">
    <property type="entry name" value="HisA"/>
    <property type="match status" value="1"/>
</dbReference>
<feature type="active site" description="Proton acceptor" evidence="12">
    <location>
        <position position="20"/>
    </location>
</feature>
<comment type="pathway">
    <text evidence="3 12 14">Amino-acid biosynthesis; L-histidine biosynthesis; L-histidine from 5-phospho-alpha-D-ribose 1-diphosphate: step 4/9.</text>
</comment>
<evidence type="ECO:0000256" key="12">
    <source>
        <dbReference type="HAMAP-Rule" id="MF_01014"/>
    </source>
</evidence>
<dbReference type="NCBIfam" id="TIGR00007">
    <property type="entry name" value="1-(5-phosphoribosyl)-5-[(5-phosphoribosylamino)methylideneamino]imidazole-4-carboxamide isomerase"/>
    <property type="match status" value="1"/>
</dbReference>
<dbReference type="UniPathway" id="UPA00031">
    <property type="reaction ID" value="UER00009"/>
</dbReference>
<evidence type="ECO:0000256" key="14">
    <source>
        <dbReference type="RuleBase" id="RU003658"/>
    </source>
</evidence>
<dbReference type="EMBL" id="CP001686">
    <property type="protein sequence ID" value="ACV06017.1"/>
    <property type="molecule type" value="Genomic_DNA"/>
</dbReference>
<keyword evidence="8 12" id="KW-0028">Amino-acid biosynthesis</keyword>
<dbReference type="PANTHER" id="PTHR43090:SF2">
    <property type="entry name" value="1-(5-PHOSPHORIBOSYL)-5-[(5-PHOSPHORIBOSYLAMINO)METHYLIDENEAMINO] IMIDAZOLE-4-CARBOXAMIDE ISOMERASE"/>
    <property type="match status" value="1"/>
</dbReference>
<reference evidence="15 16" key="1">
    <citation type="journal article" date="2009" name="Stand. Genomic Sci.">
        <title>Complete genome sequence of Kytococcus sedentarius type strain (541).</title>
        <authorList>
            <person name="Sims D."/>
            <person name="Brettin T."/>
            <person name="Detter J.C."/>
            <person name="Han C."/>
            <person name="Lapidus A."/>
            <person name="Copeland A."/>
            <person name="Glavina Del Rio T."/>
            <person name="Nolan M."/>
            <person name="Chen F."/>
            <person name="Lucas S."/>
            <person name="Tice H."/>
            <person name="Cheng J.F."/>
            <person name="Bruce D."/>
            <person name="Goodwin L."/>
            <person name="Pitluck S."/>
            <person name="Ovchinnikova G."/>
            <person name="Pati A."/>
            <person name="Ivanova N."/>
            <person name="Mavrommatis K."/>
            <person name="Chen A."/>
            <person name="Palaniappan K."/>
            <person name="D'haeseleer P."/>
            <person name="Chain P."/>
            <person name="Bristow J."/>
            <person name="Eisen J.A."/>
            <person name="Markowitz V."/>
            <person name="Hugenholtz P."/>
            <person name="Schneider S."/>
            <person name="Goker M."/>
            <person name="Pukall R."/>
            <person name="Kyrpides N.C."/>
            <person name="Klenk H.P."/>
        </authorList>
    </citation>
    <scope>NUCLEOTIDE SEQUENCE [LARGE SCALE GENOMIC DNA]</scope>
    <source>
        <strain evidence="16">ATCC 14392 / DSM 20547 / JCM 11482 / CCUG 33030 / NBRC 15357 / NCTC 11040 / CCM 314 / 541</strain>
    </source>
</reference>
<keyword evidence="9 12" id="KW-0368">Histidine biosynthesis</keyword>
<dbReference type="GO" id="GO:0005737">
    <property type="term" value="C:cytoplasm"/>
    <property type="evidence" value="ECO:0007669"/>
    <property type="project" value="UniProtKB-SubCell"/>
</dbReference>
<comment type="similarity">
    <text evidence="4 12 13">Belongs to the HisA/HisF family.</text>
</comment>
<evidence type="ECO:0000256" key="1">
    <source>
        <dbReference type="ARBA" id="ARBA00000901"/>
    </source>
</evidence>
<dbReference type="SUPFAM" id="SSF51366">
    <property type="entry name" value="Ribulose-phoshate binding barrel"/>
    <property type="match status" value="1"/>
</dbReference>
<dbReference type="InterPro" id="IPR023016">
    <property type="entry name" value="HisA/PriA"/>
</dbReference>
<dbReference type="FunFam" id="3.20.20.70:FF:000009">
    <property type="entry name" value="1-(5-phosphoribosyl)-5-[(5-phosphoribosylamino)methylideneamino] imidazole-4-carboxamide isomerase"/>
    <property type="match status" value="1"/>
</dbReference>
<dbReference type="STRING" id="478801.Ksed_09710"/>
<dbReference type="Pfam" id="PF00977">
    <property type="entry name" value="His_biosynth"/>
    <property type="match status" value="1"/>
</dbReference>
<dbReference type="InterPro" id="IPR006062">
    <property type="entry name" value="His_biosynth"/>
</dbReference>
<name>C7NG17_KYTSD</name>
<evidence type="ECO:0000256" key="13">
    <source>
        <dbReference type="RuleBase" id="RU003657"/>
    </source>
</evidence>
<evidence type="ECO:0000256" key="10">
    <source>
        <dbReference type="ARBA" id="ARBA00023235"/>
    </source>
</evidence>
<keyword evidence="10 12" id="KW-0413">Isomerase</keyword>
<dbReference type="Proteomes" id="UP000006666">
    <property type="component" value="Chromosome"/>
</dbReference>
<comment type="subcellular location">
    <subcellularLocation>
        <location evidence="2 12 14">Cytoplasm</location>
    </subcellularLocation>
</comment>
<evidence type="ECO:0000256" key="6">
    <source>
        <dbReference type="ARBA" id="ARBA00018464"/>
    </source>
</evidence>
<evidence type="ECO:0000313" key="16">
    <source>
        <dbReference type="Proteomes" id="UP000006666"/>
    </source>
</evidence>
<evidence type="ECO:0000256" key="11">
    <source>
        <dbReference type="ARBA" id="ARBA00030547"/>
    </source>
</evidence>
<accession>C7NG17</accession>
<evidence type="ECO:0000256" key="7">
    <source>
        <dbReference type="ARBA" id="ARBA00022490"/>
    </source>
</evidence>
<dbReference type="HAMAP" id="MF_01014">
    <property type="entry name" value="HisA"/>
    <property type="match status" value="1"/>
</dbReference>
<dbReference type="RefSeq" id="WP_015778962.1">
    <property type="nucleotide sequence ID" value="NC_013169.1"/>
</dbReference>
<evidence type="ECO:0000256" key="8">
    <source>
        <dbReference type="ARBA" id="ARBA00022605"/>
    </source>
</evidence>
<evidence type="ECO:0000256" key="9">
    <source>
        <dbReference type="ARBA" id="ARBA00023102"/>
    </source>
</evidence>
<protein>
    <recommendedName>
        <fullName evidence="6 12">1-(5-phosphoribosyl)-5-[(5-phosphoribosylamino)methylideneamino] imidazole-4-carboxamide isomerase</fullName>
        <ecNumber evidence="5 12">5.3.1.16</ecNumber>
    </recommendedName>
    <alternativeName>
        <fullName evidence="11 12">Phosphoribosylformimino-5-aminoimidazole carboxamide ribotide isomerase</fullName>
    </alternativeName>
</protein>
<feature type="active site" description="Proton donor" evidence="12">
    <location>
        <position position="142"/>
    </location>
</feature>